<evidence type="ECO:0000256" key="6">
    <source>
        <dbReference type="ARBA" id="ARBA00023136"/>
    </source>
</evidence>
<name>A0ABV7EQ54_9GAMM</name>
<dbReference type="Proteomes" id="UP001595462">
    <property type="component" value="Unassembled WGS sequence"/>
</dbReference>
<evidence type="ECO:0000256" key="2">
    <source>
        <dbReference type="ARBA" id="ARBA00022679"/>
    </source>
</evidence>
<evidence type="ECO:0000256" key="1">
    <source>
        <dbReference type="ARBA" id="ARBA00004323"/>
    </source>
</evidence>
<evidence type="ECO:0000313" key="9">
    <source>
        <dbReference type="Proteomes" id="UP001595462"/>
    </source>
</evidence>
<evidence type="ECO:0000256" key="7">
    <source>
        <dbReference type="ARBA" id="ARBA00023180"/>
    </source>
</evidence>
<dbReference type="Gene3D" id="3.40.50.300">
    <property type="entry name" value="P-loop containing nucleotide triphosphate hydrolases"/>
    <property type="match status" value="1"/>
</dbReference>
<evidence type="ECO:0000256" key="5">
    <source>
        <dbReference type="ARBA" id="ARBA00023034"/>
    </source>
</evidence>
<accession>A0ABV7EQ54</accession>
<protein>
    <submittedName>
        <fullName evidence="8">Sulfotransferase family 2 domain-containing protein</fullName>
    </submittedName>
</protein>
<keyword evidence="9" id="KW-1185">Reference proteome</keyword>
<dbReference type="PANTHER" id="PTHR12137">
    <property type="entry name" value="CARBOHYDRATE SULFOTRANSFERASE"/>
    <property type="match status" value="1"/>
</dbReference>
<keyword evidence="5" id="KW-0333">Golgi apparatus</keyword>
<organism evidence="8 9">
    <name type="scientific">Salinisphaera aquimarina</name>
    <dbReference type="NCBI Taxonomy" id="2094031"/>
    <lineage>
        <taxon>Bacteria</taxon>
        <taxon>Pseudomonadati</taxon>
        <taxon>Pseudomonadota</taxon>
        <taxon>Gammaproteobacteria</taxon>
        <taxon>Salinisphaerales</taxon>
        <taxon>Salinisphaeraceae</taxon>
        <taxon>Salinisphaera</taxon>
    </lineage>
</organism>
<dbReference type="Pfam" id="PF03567">
    <property type="entry name" value="Sulfotransfer_2"/>
    <property type="match status" value="1"/>
</dbReference>
<keyword evidence="7" id="KW-0325">Glycoprotein</keyword>
<dbReference type="SUPFAM" id="SSF52540">
    <property type="entry name" value="P-loop containing nucleoside triphosphate hydrolases"/>
    <property type="match status" value="1"/>
</dbReference>
<proteinExistence type="predicted"/>
<keyword evidence="2" id="KW-0808">Transferase</keyword>
<reference evidence="9" key="1">
    <citation type="journal article" date="2019" name="Int. J. Syst. Evol. Microbiol.">
        <title>The Global Catalogue of Microorganisms (GCM) 10K type strain sequencing project: providing services to taxonomists for standard genome sequencing and annotation.</title>
        <authorList>
            <consortium name="The Broad Institute Genomics Platform"/>
            <consortium name="The Broad Institute Genome Sequencing Center for Infectious Disease"/>
            <person name="Wu L."/>
            <person name="Ma J."/>
        </authorList>
    </citation>
    <scope>NUCLEOTIDE SEQUENCE [LARGE SCALE GENOMIC DNA]</scope>
    <source>
        <strain evidence="9">KCTC 52640</strain>
    </source>
</reference>
<evidence type="ECO:0000256" key="3">
    <source>
        <dbReference type="ARBA" id="ARBA00022692"/>
    </source>
</evidence>
<dbReference type="EMBL" id="JBHRSS010000006">
    <property type="protein sequence ID" value="MFC3104889.1"/>
    <property type="molecule type" value="Genomic_DNA"/>
</dbReference>
<keyword evidence="3" id="KW-0812">Transmembrane</keyword>
<dbReference type="PANTHER" id="PTHR12137:SF54">
    <property type="entry name" value="CARBOHYDRATE SULFOTRANSFERASE"/>
    <property type="match status" value="1"/>
</dbReference>
<evidence type="ECO:0000256" key="4">
    <source>
        <dbReference type="ARBA" id="ARBA00022989"/>
    </source>
</evidence>
<keyword evidence="4" id="KW-1133">Transmembrane helix</keyword>
<dbReference type="RefSeq" id="WP_380690451.1">
    <property type="nucleotide sequence ID" value="NZ_JBHRSS010000006.1"/>
</dbReference>
<comment type="subcellular location">
    <subcellularLocation>
        <location evidence="1">Golgi apparatus membrane</location>
        <topology evidence="1">Single-pass type II membrane protein</topology>
    </subcellularLocation>
</comment>
<gene>
    <name evidence="8" type="ORF">ACFOSU_13485</name>
</gene>
<keyword evidence="6" id="KW-0472">Membrane</keyword>
<dbReference type="InterPro" id="IPR018011">
    <property type="entry name" value="Carb_sulfotrans_8-10"/>
</dbReference>
<dbReference type="InterPro" id="IPR005331">
    <property type="entry name" value="Sulfotransferase"/>
</dbReference>
<sequence length="246" mass="29144">MDNRPATPNPSRYSIGKRIHLEVLWWQFRLSQPKTHKRLQKRRRPAVNSDYSYHPFDERRALFIHIPKCAGVSLSRALFGNLAGGHKPLTHYCRVFEPRLLLAYFKFTIVRNPWDRLVSAYFFLKKGGMDAADRDWASRHLADFADFEDFVRRWVNPHNIWQGEHFYPQSYFVDSGRYPVELDFVGRFETLDRDFAHIAERIDIDVTLAKHNQSGHRHYADYYSPTTRDIVAAVYAEDIRRFGYAF</sequence>
<evidence type="ECO:0000313" key="8">
    <source>
        <dbReference type="EMBL" id="MFC3104889.1"/>
    </source>
</evidence>
<dbReference type="InterPro" id="IPR027417">
    <property type="entry name" value="P-loop_NTPase"/>
</dbReference>
<comment type="caution">
    <text evidence="8">The sequence shown here is derived from an EMBL/GenBank/DDBJ whole genome shotgun (WGS) entry which is preliminary data.</text>
</comment>